<dbReference type="InterPro" id="IPR037925">
    <property type="entry name" value="FlgE/F/G-like"/>
</dbReference>
<dbReference type="InterPro" id="IPR010930">
    <property type="entry name" value="Flg_bb/hook_C_dom"/>
</dbReference>
<dbReference type="GO" id="GO:0009425">
    <property type="term" value="C:bacterial-type flagellum basal body"/>
    <property type="evidence" value="ECO:0007669"/>
    <property type="project" value="UniProtKB-SubCell"/>
</dbReference>
<reference evidence="8 9" key="1">
    <citation type="submission" date="2019-12" db="EMBL/GenBank/DDBJ databases">
        <authorList>
            <person name="Huq M.A."/>
        </authorList>
    </citation>
    <scope>NUCLEOTIDE SEQUENCE [LARGE SCALE GENOMIC DNA]</scope>
    <source>
        <strain evidence="8 9">MAH-25</strain>
    </source>
</reference>
<dbReference type="Pfam" id="PF00460">
    <property type="entry name" value="Flg_bb_rod"/>
    <property type="match status" value="1"/>
</dbReference>
<gene>
    <name evidence="8" type="ORF">GON04_09800</name>
</gene>
<dbReference type="InterPro" id="IPR020013">
    <property type="entry name" value="Flagellar_FlgE/F/G"/>
</dbReference>
<comment type="caution">
    <text evidence="8">The sequence shown here is derived from an EMBL/GenBank/DDBJ whole genome shotgun (WGS) entry which is preliminary data.</text>
</comment>
<dbReference type="EMBL" id="WSEL01000003">
    <property type="protein sequence ID" value="MVQ29742.1"/>
    <property type="molecule type" value="Genomic_DNA"/>
</dbReference>
<accession>A0A6N8ISN2</accession>
<dbReference type="PANTHER" id="PTHR30435">
    <property type="entry name" value="FLAGELLAR PROTEIN"/>
    <property type="match status" value="1"/>
</dbReference>
<evidence type="ECO:0000313" key="9">
    <source>
        <dbReference type="Proteomes" id="UP000469385"/>
    </source>
</evidence>
<dbReference type="InterPro" id="IPR053967">
    <property type="entry name" value="LlgE_F_G-like_D1"/>
</dbReference>
<evidence type="ECO:0000256" key="3">
    <source>
        <dbReference type="ARBA" id="ARBA00023143"/>
    </source>
</evidence>
<keyword evidence="8" id="KW-0966">Cell projection</keyword>
<evidence type="ECO:0000259" key="6">
    <source>
        <dbReference type="Pfam" id="PF06429"/>
    </source>
</evidence>
<dbReference type="RefSeq" id="WP_157397714.1">
    <property type="nucleotide sequence ID" value="NZ_WSEL01000003.1"/>
</dbReference>
<evidence type="ECO:0000259" key="5">
    <source>
        <dbReference type="Pfam" id="PF00460"/>
    </source>
</evidence>
<evidence type="ECO:0000256" key="4">
    <source>
        <dbReference type="RuleBase" id="RU362116"/>
    </source>
</evidence>
<dbReference type="GO" id="GO:0071978">
    <property type="term" value="P:bacterial-type flagellum-dependent swarming motility"/>
    <property type="evidence" value="ECO:0007669"/>
    <property type="project" value="TreeGrafter"/>
</dbReference>
<feature type="domain" description="Flagellar hook protein FlgE/F/G-like D1" evidence="7">
    <location>
        <begin position="87"/>
        <end position="130"/>
    </location>
</feature>
<dbReference type="NCBIfam" id="TIGR03506">
    <property type="entry name" value="FlgEFG_subfam"/>
    <property type="match status" value="1"/>
</dbReference>
<dbReference type="Pfam" id="PF22692">
    <property type="entry name" value="LlgE_F_G_D1"/>
    <property type="match status" value="1"/>
</dbReference>
<feature type="domain" description="Flagellar basal body rod protein N-terminal" evidence="5">
    <location>
        <begin position="6"/>
        <end position="35"/>
    </location>
</feature>
<keyword evidence="8" id="KW-0282">Flagellum</keyword>
<dbReference type="AlphaFoldDB" id="A0A6N8ISN2"/>
<evidence type="ECO:0000313" key="8">
    <source>
        <dbReference type="EMBL" id="MVQ29742.1"/>
    </source>
</evidence>
<name>A0A6N8ISN2_9BURK</name>
<dbReference type="Gene3D" id="2.60.98.20">
    <property type="entry name" value="Flagellar hook protein FlgE"/>
    <property type="match status" value="1"/>
</dbReference>
<dbReference type="SUPFAM" id="SSF117143">
    <property type="entry name" value="Flagellar hook protein flgE"/>
    <property type="match status" value="1"/>
</dbReference>
<evidence type="ECO:0000256" key="1">
    <source>
        <dbReference type="ARBA" id="ARBA00004117"/>
    </source>
</evidence>
<evidence type="ECO:0000256" key="2">
    <source>
        <dbReference type="ARBA" id="ARBA00009677"/>
    </source>
</evidence>
<evidence type="ECO:0000259" key="7">
    <source>
        <dbReference type="Pfam" id="PF22692"/>
    </source>
</evidence>
<keyword evidence="9" id="KW-1185">Reference proteome</keyword>
<comment type="similarity">
    <text evidence="2 4">Belongs to the flagella basal body rod proteins family.</text>
</comment>
<feature type="domain" description="Flagellar basal-body/hook protein C-terminal" evidence="6">
    <location>
        <begin position="345"/>
        <end position="389"/>
    </location>
</feature>
<dbReference type="PANTHER" id="PTHR30435:SF19">
    <property type="entry name" value="FLAGELLAR BASAL-BODY ROD PROTEIN FLGG"/>
    <property type="match status" value="1"/>
</dbReference>
<sequence length="392" mass="40839">MLDSIHVGMTGLQGYSRGLRVIANNTANLDTPGYKASSLQFADLFYTGADQAGGRATQLGHGLATTGTQLDLRQGDLRDTGNPFDLAIDGDGLFVLRPEDGSTRYTRAGNFQFDADGRLVDRANGALVLGRDAAGVDAPLSLLGLKTTAGAPTAVARFAGNLSSTVETQTIPSVHVHDAMGETHELAVKFTRTDDQAIGSWKVELLDGATTVGEATMQFIDGRPDAASGKPSFTYTPAGKAAQVVVLDFSADVTSYAAGNLSTLAMSAQDGRPPGSLTKLTFNARGALVATYSNGQEVEGARLLLARARSADATESAGGNRFVAAGGQPWELGTAGDGGFGAVHAGQLEMSNVDLAREFSELVVMQRGYQASSQVISTANDMLQELLNMKAK</sequence>
<dbReference type="InterPro" id="IPR001444">
    <property type="entry name" value="Flag_bb_rod_N"/>
</dbReference>
<dbReference type="InterPro" id="IPR037058">
    <property type="entry name" value="Falgellar_hook_FlgE_sf"/>
</dbReference>
<protein>
    <submittedName>
        <fullName evidence="8">Flagellar hook-basal body complex protein</fullName>
    </submittedName>
</protein>
<keyword evidence="3 4" id="KW-0975">Bacterial flagellum</keyword>
<proteinExistence type="inferred from homology"/>
<organism evidence="8 9">
    <name type="scientific">Ramlibacter pinisoli</name>
    <dbReference type="NCBI Taxonomy" id="2682844"/>
    <lineage>
        <taxon>Bacteria</taxon>
        <taxon>Pseudomonadati</taxon>
        <taxon>Pseudomonadota</taxon>
        <taxon>Betaproteobacteria</taxon>
        <taxon>Burkholderiales</taxon>
        <taxon>Comamonadaceae</taxon>
        <taxon>Ramlibacter</taxon>
    </lineage>
</organism>
<dbReference type="Proteomes" id="UP000469385">
    <property type="component" value="Unassembled WGS sequence"/>
</dbReference>
<keyword evidence="8" id="KW-0969">Cilium</keyword>
<comment type="subcellular location">
    <subcellularLocation>
        <location evidence="1 4">Bacterial flagellum basal body</location>
    </subcellularLocation>
</comment>
<dbReference type="Pfam" id="PF06429">
    <property type="entry name" value="Flg_bbr_C"/>
    <property type="match status" value="1"/>
</dbReference>